<proteinExistence type="predicted"/>
<dbReference type="Gene3D" id="1.10.10.10">
    <property type="entry name" value="Winged helix-like DNA-binding domain superfamily/Winged helix DNA-binding domain"/>
    <property type="match status" value="1"/>
</dbReference>
<dbReference type="SMART" id="SM00753">
    <property type="entry name" value="PAM"/>
    <property type="match status" value="1"/>
</dbReference>
<sequence length="464" mass="52451">MRGRNDYIVRRCVEVREREDHTVKKRRTDGAEEEEDEEPGSPQLYSPTADSPQNALVYTNLSRMMLKGLLHAFQSFQEVHGMERSHYPAREGSRTAGTVGWDTIVLLHFVHHIPHVARLAAEEAVAIEKHPDLTSDVRAAVDAEGDGGLFTGDVVRHWRRLLIAVQSADPTEAPEYSRRRGALSIVNGLLRVLFLHQNTHQCVMLLQAVEHTEETARTTGDTSKSILIPSKHITSEMVSYYYFKGRILIYQRRYEEALTALITSFEALPPLSYQASAAGPSKTPAQAIGREAQRNNKKRVTFFLCVAGLLAGRRCPPQVEAQGDDTMQCLFQPLYEAIGRGDPVRYTQALEQHGYVWRRRGVYVLLLQQGLLHCYLSLVKRVHLALGTLGVDNSRLTIPQLIAAYREIRGEGDRMAVEEEERSEMTEDRMVLWVTKLISIGYVKGYVSLEHMTVVVSKKEPFCQ</sequence>
<dbReference type="PANTHER" id="PTHR12732">
    <property type="entry name" value="UNCHARACTERIZED PROTEASOME COMPONENT REGION PCI-CONTAINING"/>
    <property type="match status" value="1"/>
</dbReference>
<dbReference type="GO" id="GO:0070390">
    <property type="term" value="C:transcription export complex 2"/>
    <property type="evidence" value="ECO:0007669"/>
    <property type="project" value="TreeGrafter"/>
</dbReference>
<dbReference type="GO" id="GO:0006368">
    <property type="term" value="P:transcription elongation by RNA polymerase II"/>
    <property type="evidence" value="ECO:0007669"/>
    <property type="project" value="TreeGrafter"/>
</dbReference>
<dbReference type="EMBL" id="LR877147">
    <property type="protein sequence ID" value="CAD2214417.1"/>
    <property type="molecule type" value="Genomic_DNA"/>
</dbReference>
<accession>A0A7G2C6I3</accession>
<reference evidence="2 3" key="1">
    <citation type="submission" date="2020-08" db="EMBL/GenBank/DDBJ databases">
        <authorList>
            <person name="Newling K."/>
            <person name="Davey J."/>
            <person name="Forrester S."/>
        </authorList>
    </citation>
    <scope>NUCLEOTIDE SEQUENCE [LARGE SCALE GENOMIC DNA]</scope>
    <source>
        <strain evidence="3">Crithidia deanei Carvalho (ATCC PRA-265)</strain>
    </source>
</reference>
<dbReference type="VEuPathDB" id="TriTrypDB:ADEAN_000186300"/>
<evidence type="ECO:0000256" key="1">
    <source>
        <dbReference type="SAM" id="MobiDB-lite"/>
    </source>
</evidence>
<protein>
    <recommendedName>
        <fullName evidence="4">COP9 signalosome complex subunit 12</fullName>
    </recommendedName>
</protein>
<evidence type="ECO:0008006" key="4">
    <source>
        <dbReference type="Google" id="ProtNLM"/>
    </source>
</evidence>
<dbReference type="AlphaFoldDB" id="A0A7G2C6I3"/>
<name>A0A7G2C6I3_9TRYP</name>
<evidence type="ECO:0000313" key="3">
    <source>
        <dbReference type="Proteomes" id="UP000515908"/>
    </source>
</evidence>
<dbReference type="PANTHER" id="PTHR12732:SF0">
    <property type="entry name" value="PCI DOMAIN-CONTAINING PROTEIN 2"/>
    <property type="match status" value="1"/>
</dbReference>
<dbReference type="GO" id="GO:0003723">
    <property type="term" value="F:RNA binding"/>
    <property type="evidence" value="ECO:0007669"/>
    <property type="project" value="InterPro"/>
</dbReference>
<gene>
    <name evidence="2" type="ORF">ADEAN_000186300</name>
</gene>
<dbReference type="InterPro" id="IPR045114">
    <property type="entry name" value="Csn12-like"/>
</dbReference>
<dbReference type="GO" id="GO:0003690">
    <property type="term" value="F:double-stranded DNA binding"/>
    <property type="evidence" value="ECO:0007669"/>
    <property type="project" value="InterPro"/>
</dbReference>
<dbReference type="OrthoDB" id="10252687at2759"/>
<organism evidence="2 3">
    <name type="scientific">Angomonas deanei</name>
    <dbReference type="NCBI Taxonomy" id="59799"/>
    <lineage>
        <taxon>Eukaryota</taxon>
        <taxon>Discoba</taxon>
        <taxon>Euglenozoa</taxon>
        <taxon>Kinetoplastea</taxon>
        <taxon>Metakinetoplastina</taxon>
        <taxon>Trypanosomatida</taxon>
        <taxon>Trypanosomatidae</taxon>
        <taxon>Strigomonadinae</taxon>
        <taxon>Angomonas</taxon>
    </lineage>
</organism>
<feature type="region of interest" description="Disordered" evidence="1">
    <location>
        <begin position="18"/>
        <end position="51"/>
    </location>
</feature>
<keyword evidence="3" id="KW-1185">Reference proteome</keyword>
<dbReference type="GO" id="GO:0000973">
    <property type="term" value="P:post-transcriptional tethering of RNA polymerase II gene DNA at nuclear periphery"/>
    <property type="evidence" value="ECO:0007669"/>
    <property type="project" value="TreeGrafter"/>
</dbReference>
<dbReference type="InterPro" id="IPR036388">
    <property type="entry name" value="WH-like_DNA-bd_sf"/>
</dbReference>
<dbReference type="Proteomes" id="UP000515908">
    <property type="component" value="Chromosome 03"/>
</dbReference>
<dbReference type="GO" id="GO:0016973">
    <property type="term" value="P:poly(A)+ mRNA export from nucleus"/>
    <property type="evidence" value="ECO:0007669"/>
    <property type="project" value="TreeGrafter"/>
</dbReference>
<evidence type="ECO:0000313" key="2">
    <source>
        <dbReference type="EMBL" id="CAD2214417.1"/>
    </source>
</evidence>